<proteinExistence type="predicted"/>
<keyword evidence="2" id="KW-1185">Reference proteome</keyword>
<dbReference type="EMBL" id="CP070249">
    <property type="protein sequence ID" value="QRV39272.1"/>
    <property type="molecule type" value="Genomic_DNA"/>
</dbReference>
<name>A0ABX7IUW0_9ACTN</name>
<evidence type="ECO:0000313" key="1">
    <source>
        <dbReference type="EMBL" id="QRV39272.1"/>
    </source>
</evidence>
<protein>
    <submittedName>
        <fullName evidence="1">Transcriptional regulator</fullName>
    </submittedName>
</protein>
<reference evidence="1 2" key="1">
    <citation type="submission" date="2021-02" db="EMBL/GenBank/DDBJ databases">
        <title>FDA dAtabase for Regulatory Grade micrObial Sequences (FDA-ARGOS): Supporting development and validation of Infectious Disease Dx tests.</title>
        <authorList>
            <person name="Sproer C."/>
            <person name="Gronow S."/>
            <person name="Severitt S."/>
            <person name="Schroder I."/>
            <person name="Tallon L."/>
            <person name="Sadzewicz L."/>
            <person name="Zhao X."/>
            <person name="Boylan J."/>
            <person name="Ott S."/>
            <person name="Bowen H."/>
            <person name="Vavikolanu K."/>
            <person name="Mehta A."/>
            <person name="Aluvathingal J."/>
            <person name="Nadendla S."/>
            <person name="Lowell S."/>
            <person name="Myers T."/>
            <person name="Yan Y."/>
            <person name="Sichtig H."/>
        </authorList>
    </citation>
    <scope>NUCLEOTIDE SEQUENCE [LARGE SCALE GENOMIC DNA]</scope>
    <source>
        <strain evidence="1 2">FDAARGOS_1211</strain>
    </source>
</reference>
<dbReference type="GeneID" id="63977867"/>
<dbReference type="RefSeq" id="WP_030117679.1">
    <property type="nucleotide sequence ID" value="NZ_CP070242.1"/>
</dbReference>
<organism evidence="1 2">
    <name type="scientific">Streptomyces californicus</name>
    <dbReference type="NCBI Taxonomy" id="67351"/>
    <lineage>
        <taxon>Bacteria</taxon>
        <taxon>Bacillati</taxon>
        <taxon>Actinomycetota</taxon>
        <taxon>Actinomycetes</taxon>
        <taxon>Kitasatosporales</taxon>
        <taxon>Streptomycetaceae</taxon>
        <taxon>Streptomyces</taxon>
    </lineage>
</organism>
<accession>A0ABX7IUW0</accession>
<gene>
    <name evidence="1" type="ORF">I6J41_00020</name>
</gene>
<dbReference type="Proteomes" id="UP000598054">
    <property type="component" value="Chromosome"/>
</dbReference>
<sequence length="202" mass="23148">MADWRWIHFGHYGAQGTPGGEALGIALERMVSGISSPVDSDRGFSARVRYLTKTDAGYEAMDRAGVHVSPRTLMAWLAEERKPRSKAMLARVDAAYWDLRRRNVARDLKARLHNGGRGTRVEINPVNESQVDRKHRRGEELRRRLSTRDVNVRDLGLWDRAVDAWMDDDLVELDDVWQQICQDHLGTDWEAYAYVDSIGWDA</sequence>
<evidence type="ECO:0000313" key="2">
    <source>
        <dbReference type="Proteomes" id="UP000598054"/>
    </source>
</evidence>